<feature type="region of interest" description="Disordered" evidence="2">
    <location>
        <begin position="2424"/>
        <end position="2449"/>
    </location>
</feature>
<keyword evidence="1" id="KW-0175">Coiled coil</keyword>
<evidence type="ECO:0000313" key="5">
    <source>
        <dbReference type="Proteomes" id="UP000298246"/>
    </source>
</evidence>
<dbReference type="InterPro" id="IPR027417">
    <property type="entry name" value="P-loop_NTPase"/>
</dbReference>
<feature type="region of interest" description="Disordered" evidence="2">
    <location>
        <begin position="797"/>
        <end position="852"/>
    </location>
</feature>
<dbReference type="PANTHER" id="PTHR41313:SF1">
    <property type="entry name" value="DNA METHYLASE ADENINE-SPECIFIC DOMAIN-CONTAINING PROTEIN"/>
    <property type="match status" value="1"/>
</dbReference>
<feature type="domain" description="Helicase C-terminal" evidence="3">
    <location>
        <begin position="2029"/>
        <end position="2192"/>
    </location>
</feature>
<keyword evidence="4" id="KW-0347">Helicase</keyword>
<dbReference type="GO" id="GO:0005524">
    <property type="term" value="F:ATP binding"/>
    <property type="evidence" value="ECO:0007669"/>
    <property type="project" value="InterPro"/>
</dbReference>
<evidence type="ECO:0000256" key="2">
    <source>
        <dbReference type="SAM" id="MobiDB-lite"/>
    </source>
</evidence>
<feature type="region of interest" description="Disordered" evidence="2">
    <location>
        <begin position="670"/>
        <end position="711"/>
    </location>
</feature>
<dbReference type="Proteomes" id="UP000298246">
    <property type="component" value="Unassembled WGS sequence"/>
</dbReference>
<keyword evidence="4" id="KW-0067">ATP-binding</keyword>
<feature type="region of interest" description="Disordered" evidence="2">
    <location>
        <begin position="322"/>
        <end position="383"/>
    </location>
</feature>
<dbReference type="PROSITE" id="PS51194">
    <property type="entry name" value="HELICASE_CTER"/>
    <property type="match status" value="1"/>
</dbReference>
<dbReference type="InterPro" id="IPR029063">
    <property type="entry name" value="SAM-dependent_MTases_sf"/>
</dbReference>
<name>A0A4Y8Q288_9BACL</name>
<organism evidence="4 5">
    <name type="scientific">Paenibacillus athensensis</name>
    <dbReference type="NCBI Taxonomy" id="1967502"/>
    <lineage>
        <taxon>Bacteria</taxon>
        <taxon>Bacillati</taxon>
        <taxon>Bacillota</taxon>
        <taxon>Bacilli</taxon>
        <taxon>Bacillales</taxon>
        <taxon>Paenibacillaceae</taxon>
        <taxon>Paenibacillus</taxon>
    </lineage>
</organism>
<evidence type="ECO:0000313" key="4">
    <source>
        <dbReference type="EMBL" id="TFE86945.1"/>
    </source>
</evidence>
<dbReference type="InterPro" id="IPR006935">
    <property type="entry name" value="Helicase/UvrB_N"/>
</dbReference>
<dbReference type="GO" id="GO:0003677">
    <property type="term" value="F:DNA binding"/>
    <property type="evidence" value="ECO:0007669"/>
    <property type="project" value="InterPro"/>
</dbReference>
<dbReference type="SMART" id="SM00487">
    <property type="entry name" value="DEXDc"/>
    <property type="match status" value="1"/>
</dbReference>
<proteinExistence type="predicted"/>
<feature type="compositionally biased region" description="Basic and acidic residues" evidence="2">
    <location>
        <begin position="333"/>
        <end position="347"/>
    </location>
</feature>
<gene>
    <name evidence="4" type="ORF">B5M42_13435</name>
</gene>
<dbReference type="Pfam" id="PF04851">
    <property type="entry name" value="ResIII"/>
    <property type="match status" value="1"/>
</dbReference>
<dbReference type="Gene3D" id="3.40.50.300">
    <property type="entry name" value="P-loop containing nucleotide triphosphate hydrolases"/>
    <property type="match status" value="2"/>
</dbReference>
<feature type="compositionally biased region" description="Basic and acidic residues" evidence="2">
    <location>
        <begin position="2439"/>
        <end position="2449"/>
    </location>
</feature>
<sequence>MAELAASTAHAVANDPDRWADFLRTAAWNYKYPFQDQLLIYAQRPNATACATIEVWNKRLNRWVTRGAKGIALIEDRGDHFGLRHVFDVSDTQSRNQRPVSLWSMQDNDAVHVIETLENAFGELGQGADVSLALIAAAQNAVDDNSADYVTALLRERDNSLLEELEPRHVETLFKEAAKSAVAFMVMTRCGLEASHYVSSEDISGVGYFNTLLSLSHLGAAVSDISEMLLREIESTIRALRREDRLQAPSRTIARVEAMVHNESNHLERKDEYDESRTDVYPARGLLASRTDDGGSHNAHREVWDVAQNVPANAAEGLVHKPDAVGGTVPAFDGDRSDGENAYRADDAGVAERSPRARQNDRPAGMDGTFEQPEAAGGGARSDGTDLYVKWHDRQTEDKGLPFFHDQAMINNMLRSAPLLESKTDIEAFFSAHDDGLERTLYVRSLFPHGVTEMILDGERHAGFEPYQNVLHLWEGAADSRTSQGFYDWEVIAGHIASMIVLGEFNPTRQEPSIEQQQLWMEQAEDDKASAFAIPQAAIDAILQRGSGYENGKLRIALHFQEQLSAQENADFLKQEYGTGGRFPALIGTNIHEQHDSKGIHITRGSIMKPDAQILLSWMKVQKRIGELLVVGRYLNRQELGRLPVFAQEQEERRLQRAEEARIREMAKGESTLGQTSVTGLPLPPSAVQHEALPNAKPEPPSAARPKSSNRTRAHYAYAEGDTVFYGADEYTILMINASSIILQDAQFPLFTKEMPHRDFERMLRENPLNDHLMTGEQEPALPVDGLLEEASLSATATLEPDVSTGINEGKQSPDASDMNDREESHATAPSSLPSVEPLRKAPRTPATNYRITDNELGRGSAKTKFGFNVAAIRLLKQLEQEDRPATAEEQAVLARYVGWGGIPQAFDESNAQWNTEYDELKALLEPEEYESARASTLNAHYTSPTVIKAIYRCLEHMGFRSGNILEPSCGIGHFFGLLPESFQDSQLFGVELDGITGRIAKHLYPQASIAVSGYEETSLPDSFFDLAIGNVPFGGYGVADKKYDKHKFLIHDYFFAKTLDKVRPGGIIAFITSKGTMDKQNSAVRQYIAQRAELLGAVRLPNNAFLANAGTEVTTDILFLQKRDRMVAAANEDWIHLSTTEDGVPINAYFVSHPDMVLGTMAYDDRMYGNKQETTCQPFPNADLGEQLQEALENIHAEWTEVEREELPEADEAASLPADPTVRNFSYTLVDGHIYYRENSRMHRMDTSATAAGRIKGMIQLRNIVRDLIDYQTEDYSDEVIQEQQKKLNRQYDRFTAQYGLINSRANSLAFADDSSYFLLCSLEVLDEEGRLQRKADMFTKRTIRQRASVSRVDTAAEALAVSIGEKARVDLDFMRQLTGFTAERLIHELQGVIFPNPARLDENGQPVYETADAYLSGQVRDKLRIAKQFADQDPERYGGNVTALEAVQPQDLDASEIDVRLGATWLPPAVIKEFIFDLVETPPMFRSSIDVLYSEYTATWNVRGKSDDRSGNIKANLTYGTSRINAYKILEETLNLRDVRIFDTVYEDGVEKRVLNKQETAIAQQKQEAMKDAFRDWIWKDPQRRERLTRLYNDRFNSIRPREYDGSHIRFTGMNPEIRLRQHQVNAVARVLYGGNSLFAHCVGAGKTFAMTAAAMESKQLGLCNKSLFVVPNHLTEQWAAEFLQLYPSANVLVATKKDFETKHRKTFCARIATGDYDAIIIGHSQFEKIPISTERQRQQLSEQIAEITDGIRELKEARGERYAIKQLEKTKKTLKLKLEKLHDASRKDDVVTFEELGIDRLFVDEADSYKNLFLYTKMRNVAGLAQTEAQKSSDMFAKCRYLDELTGGRGIIFATGTPISNSITEMYTMQRYLQHERLRERGLQHFDSWASTFGETVTAIELAPEGTGYRAKTRFARFYNLPELMNMFKEVADIQTADMLQLPVPKAHFHNVAVPPSDFQREMVAELARRAERVRMKQVEPHEDNMLTITNDGRKLALDQRLANPLLPDDTGSKVSACANNVYRYWAEHRQERLTQLVFCDLSIPKQDGTFNVYDELRRKLTERGVPAEEIAYIHDANTEVKKKELFAKVRTGQVRVLLGSTFKMGAGTNVQTKLIALHDLDCPWRPRDLEQRSGRIIRQGNQNSDVHIFRYVTENTFDAYLYQTLENKQRFISQIMTSKSPVRSAEDIDETALSYAEVKALATGNPYIKEKMDLDIQVSKLKLLKANHLSQRYALEDRLLKMLPQQIKSTEERLAGYEQDVALFVRSQAAEMDGADDAKFSGMTLKEYTYTDRAAAGAALLDACNGMTSPEPQEIGSYRGFSLWLSFDSFGKEYKVTLRGALGHTVTLGVDAGGNISRINNVLSDLPTKLAICREQLATLRQQMETAKEQIAAPFEKEQELQTKAARLAELNALLNMDKRENEAVDSVPDEEPEASERRTVGRER</sequence>
<dbReference type="InterPro" id="IPR014001">
    <property type="entry name" value="Helicase_ATP-bd"/>
</dbReference>
<accession>A0A4Y8Q288</accession>
<comment type="caution">
    <text evidence="4">The sequence shown here is derived from an EMBL/GenBank/DDBJ whole genome shotgun (WGS) entry which is preliminary data.</text>
</comment>
<keyword evidence="5" id="KW-1185">Reference proteome</keyword>
<dbReference type="GO" id="GO:0016787">
    <property type="term" value="F:hydrolase activity"/>
    <property type="evidence" value="ECO:0007669"/>
    <property type="project" value="InterPro"/>
</dbReference>
<dbReference type="GO" id="GO:0004386">
    <property type="term" value="F:helicase activity"/>
    <property type="evidence" value="ECO:0007669"/>
    <property type="project" value="UniProtKB-KW"/>
</dbReference>
<feature type="coiled-coil region" evidence="1">
    <location>
        <begin position="1740"/>
        <end position="1790"/>
    </location>
</feature>
<feature type="compositionally biased region" description="Polar residues" evidence="2">
    <location>
        <begin position="805"/>
        <end position="815"/>
    </location>
</feature>
<evidence type="ECO:0000256" key="1">
    <source>
        <dbReference type="SAM" id="Coils"/>
    </source>
</evidence>
<evidence type="ECO:0000259" key="3">
    <source>
        <dbReference type="PROSITE" id="PS51194"/>
    </source>
</evidence>
<dbReference type="SUPFAM" id="SSF52540">
    <property type="entry name" value="P-loop containing nucleoside triphosphate hydrolases"/>
    <property type="match status" value="2"/>
</dbReference>
<keyword evidence="4" id="KW-0547">Nucleotide-binding</keyword>
<dbReference type="Pfam" id="PF00271">
    <property type="entry name" value="Helicase_C"/>
    <property type="match status" value="1"/>
</dbReference>
<dbReference type="InterPro" id="IPR001650">
    <property type="entry name" value="Helicase_C-like"/>
</dbReference>
<dbReference type="PANTHER" id="PTHR41313">
    <property type="entry name" value="ADENINE-SPECIFIC METHYLTRANSFERASE"/>
    <property type="match status" value="1"/>
</dbReference>
<dbReference type="SMART" id="SM00490">
    <property type="entry name" value="HELICc"/>
    <property type="match status" value="1"/>
</dbReference>
<dbReference type="EMBL" id="MYFO01000016">
    <property type="protein sequence ID" value="TFE86945.1"/>
    <property type="molecule type" value="Genomic_DNA"/>
</dbReference>
<keyword evidence="4" id="KW-0378">Hydrolase</keyword>
<dbReference type="InterPro" id="IPR052933">
    <property type="entry name" value="DNA_Protect_Modify"/>
</dbReference>
<dbReference type="Gene3D" id="3.40.50.150">
    <property type="entry name" value="Vaccinia Virus protein VP39"/>
    <property type="match status" value="1"/>
</dbReference>
<dbReference type="SUPFAM" id="SSF53335">
    <property type="entry name" value="S-adenosyl-L-methionine-dependent methyltransferases"/>
    <property type="match status" value="1"/>
</dbReference>
<dbReference type="OrthoDB" id="9815272at2"/>
<protein>
    <submittedName>
        <fullName evidence="4">Helicase</fullName>
    </submittedName>
</protein>
<reference evidence="4 5" key="1">
    <citation type="submission" date="2017-03" db="EMBL/GenBank/DDBJ databases">
        <title>Isolation of Levoglucosan Utilizing Bacteria.</title>
        <authorList>
            <person name="Arya A.S."/>
        </authorList>
    </citation>
    <scope>NUCLEOTIDE SEQUENCE [LARGE SCALE GENOMIC DNA]</scope>
    <source>
        <strain evidence="4 5">MEC069</strain>
    </source>
</reference>